<proteinExistence type="predicted"/>
<feature type="signal peptide" evidence="1">
    <location>
        <begin position="1"/>
        <end position="20"/>
    </location>
</feature>
<gene>
    <name evidence="2" type="ORF">H4075_04890</name>
</gene>
<evidence type="ECO:0000313" key="3">
    <source>
        <dbReference type="Proteomes" id="UP000515344"/>
    </source>
</evidence>
<evidence type="ECO:0000313" key="2">
    <source>
        <dbReference type="EMBL" id="QNA45542.1"/>
    </source>
</evidence>
<sequence length="163" mass="17220">MKLFFIFLCCCLCLQSSVFAQNENDAPKRAQSVYGELGGNGLLFSANYDVRFLKSDKGFGMRAGLGFFGGSGGGLITVPVGLNYLAGKAPSYFEVGLGYTYASFTSSDDFIEGSGSILVPSVGYRFQPSKKGFTGRVILSPLIGLGEGGGWVMFGGISAGYKF</sequence>
<dbReference type="RefSeq" id="WP_182804690.1">
    <property type="nucleotide sequence ID" value="NZ_CP060007.1"/>
</dbReference>
<organism evidence="2 3">
    <name type="scientific">Lacibacter sediminis</name>
    <dbReference type="NCBI Taxonomy" id="2760713"/>
    <lineage>
        <taxon>Bacteria</taxon>
        <taxon>Pseudomonadati</taxon>
        <taxon>Bacteroidota</taxon>
        <taxon>Chitinophagia</taxon>
        <taxon>Chitinophagales</taxon>
        <taxon>Chitinophagaceae</taxon>
        <taxon>Lacibacter</taxon>
    </lineage>
</organism>
<evidence type="ECO:0000256" key="1">
    <source>
        <dbReference type="SAM" id="SignalP"/>
    </source>
</evidence>
<dbReference type="Proteomes" id="UP000515344">
    <property type="component" value="Chromosome"/>
</dbReference>
<dbReference type="KEGG" id="lacs:H4075_04890"/>
<evidence type="ECO:0008006" key="4">
    <source>
        <dbReference type="Google" id="ProtNLM"/>
    </source>
</evidence>
<protein>
    <recommendedName>
        <fullName evidence="4">Outer membrane beta-barrel protein</fullName>
    </recommendedName>
</protein>
<keyword evidence="1" id="KW-0732">Signal</keyword>
<reference evidence="3" key="1">
    <citation type="submission" date="2020-08" db="EMBL/GenBank/DDBJ databases">
        <title>Lacibacter sp. S13-6-6 genome sequencing.</title>
        <authorList>
            <person name="Jin L."/>
        </authorList>
    </citation>
    <scope>NUCLEOTIDE SEQUENCE [LARGE SCALE GENOMIC DNA]</scope>
    <source>
        <strain evidence="3">S13-6-6</strain>
    </source>
</reference>
<name>A0A7G5XJ89_9BACT</name>
<dbReference type="EMBL" id="CP060007">
    <property type="protein sequence ID" value="QNA45542.1"/>
    <property type="molecule type" value="Genomic_DNA"/>
</dbReference>
<keyword evidence="3" id="KW-1185">Reference proteome</keyword>
<dbReference type="AlphaFoldDB" id="A0A7G5XJ89"/>
<accession>A0A7G5XJ89</accession>
<feature type="chain" id="PRO_5028799655" description="Outer membrane beta-barrel protein" evidence="1">
    <location>
        <begin position="21"/>
        <end position="163"/>
    </location>
</feature>